<protein>
    <submittedName>
        <fullName evidence="6">Efflux RND transporter periplasmic adaptor subunit</fullName>
    </submittedName>
</protein>
<dbReference type="Pfam" id="PF25954">
    <property type="entry name" value="Beta-barrel_RND_2"/>
    <property type="match status" value="1"/>
</dbReference>
<dbReference type="PANTHER" id="PTHR30469:SF18">
    <property type="entry name" value="RESISTANCE-NODULATION-CELL DIVISION (RND) EFFLUX MEMBRANE FUSION PROTEIN-RELATED"/>
    <property type="match status" value="1"/>
</dbReference>
<sequence length="361" mass="37124">MTPRTTFNLRAAGMLLLTAAVVGAGAWVLLASRGPGPQTVPDGPAPASIQVRPAAQPGLAAYDGVVQAVRQTVLAAQVAGAVVALEVKAGDAVKAGQLLVRLDARAAEQSAAAGAAQVRAAGAALDAARREYERQQQLLQQKFISQAAFERAEAQFKTAQAEAAAQLATAGAARTQADFYAIRAPYAGVVSEVSVVLGDMAMPGRPLVTLHDPAAMRVSAAVPQSVAASLPKQALPAVDLPATSAGRIVPVHMQLLPAVDAATHTQELRLDLPEGTPVAPGMFARVWLPAADAASARVFVPVQSVVRRAELTAVYVIGDKGQPLLRQVRLGRAEGDRVEVLAGLSAGERVALDPQAAASAR</sequence>
<dbReference type="RefSeq" id="WP_187080358.1">
    <property type="nucleotide sequence ID" value="NZ_JACORU010000001.1"/>
</dbReference>
<dbReference type="Gene3D" id="2.40.420.20">
    <property type="match status" value="1"/>
</dbReference>
<dbReference type="Gene3D" id="1.10.287.470">
    <property type="entry name" value="Helix hairpin bin"/>
    <property type="match status" value="1"/>
</dbReference>
<dbReference type="GO" id="GO:0015562">
    <property type="term" value="F:efflux transmembrane transporter activity"/>
    <property type="evidence" value="ECO:0007669"/>
    <property type="project" value="TreeGrafter"/>
</dbReference>
<dbReference type="InterPro" id="IPR058625">
    <property type="entry name" value="MdtA-like_BSH"/>
</dbReference>
<reference evidence="6" key="1">
    <citation type="submission" date="2020-08" db="EMBL/GenBank/DDBJ databases">
        <title>Ramlibacter sp. GTP1 16S ribosomal RNA gene genome sequencing and assembly.</title>
        <authorList>
            <person name="Kang M."/>
        </authorList>
    </citation>
    <scope>NUCLEOTIDE SEQUENCE</scope>
    <source>
        <strain evidence="6">GTP1</strain>
    </source>
</reference>
<feature type="domain" description="Multidrug resistance protein MdtA-like alpha-helical hairpin" evidence="2">
    <location>
        <begin position="116"/>
        <end position="178"/>
    </location>
</feature>
<dbReference type="AlphaFoldDB" id="A0A923M6Z8"/>
<dbReference type="PANTHER" id="PTHR30469">
    <property type="entry name" value="MULTIDRUG RESISTANCE PROTEIN MDTA"/>
    <property type="match status" value="1"/>
</dbReference>
<dbReference type="EMBL" id="JACORU010000001">
    <property type="protein sequence ID" value="MBC5763946.1"/>
    <property type="molecule type" value="Genomic_DNA"/>
</dbReference>
<feature type="domain" description="CusB-like beta-barrel" evidence="4">
    <location>
        <begin position="218"/>
        <end position="288"/>
    </location>
</feature>
<evidence type="ECO:0000313" key="6">
    <source>
        <dbReference type="EMBL" id="MBC5763946.1"/>
    </source>
</evidence>
<keyword evidence="7" id="KW-1185">Reference proteome</keyword>
<dbReference type="NCBIfam" id="TIGR01730">
    <property type="entry name" value="RND_mfp"/>
    <property type="match status" value="1"/>
</dbReference>
<dbReference type="SUPFAM" id="SSF111369">
    <property type="entry name" value="HlyD-like secretion proteins"/>
    <property type="match status" value="1"/>
</dbReference>
<comment type="similarity">
    <text evidence="1">Belongs to the membrane fusion protein (MFP) (TC 8.A.1) family.</text>
</comment>
<evidence type="ECO:0000313" key="7">
    <source>
        <dbReference type="Proteomes" id="UP000596827"/>
    </source>
</evidence>
<evidence type="ECO:0000256" key="1">
    <source>
        <dbReference type="ARBA" id="ARBA00009477"/>
    </source>
</evidence>
<gene>
    <name evidence="6" type="ORF">H8R02_05755</name>
</gene>
<dbReference type="Pfam" id="PF25975">
    <property type="entry name" value="CzcB_C"/>
    <property type="match status" value="1"/>
</dbReference>
<dbReference type="InterPro" id="IPR006143">
    <property type="entry name" value="RND_pump_MFP"/>
</dbReference>
<evidence type="ECO:0000259" key="4">
    <source>
        <dbReference type="Pfam" id="PF25954"/>
    </source>
</evidence>
<evidence type="ECO:0000259" key="2">
    <source>
        <dbReference type="Pfam" id="PF25876"/>
    </source>
</evidence>
<dbReference type="Pfam" id="PF25876">
    <property type="entry name" value="HH_MFP_RND"/>
    <property type="match status" value="1"/>
</dbReference>
<dbReference type="Gene3D" id="2.40.50.100">
    <property type="match status" value="1"/>
</dbReference>
<dbReference type="Pfam" id="PF25917">
    <property type="entry name" value="BSH_RND"/>
    <property type="match status" value="1"/>
</dbReference>
<dbReference type="Proteomes" id="UP000596827">
    <property type="component" value="Unassembled WGS sequence"/>
</dbReference>
<dbReference type="InterPro" id="IPR058649">
    <property type="entry name" value="CzcB_C"/>
</dbReference>
<organism evidence="6 7">
    <name type="scientific">Ramlibacter albus</name>
    <dbReference type="NCBI Taxonomy" id="2079448"/>
    <lineage>
        <taxon>Bacteria</taxon>
        <taxon>Pseudomonadati</taxon>
        <taxon>Pseudomonadota</taxon>
        <taxon>Betaproteobacteria</taxon>
        <taxon>Burkholderiales</taxon>
        <taxon>Comamonadaceae</taxon>
        <taxon>Ramlibacter</taxon>
    </lineage>
</organism>
<dbReference type="InterPro" id="IPR058792">
    <property type="entry name" value="Beta-barrel_RND_2"/>
</dbReference>
<feature type="domain" description="CzcB-like C-terminal circularly permuted SH3-like" evidence="5">
    <location>
        <begin position="298"/>
        <end position="352"/>
    </location>
</feature>
<evidence type="ECO:0000259" key="5">
    <source>
        <dbReference type="Pfam" id="PF25975"/>
    </source>
</evidence>
<evidence type="ECO:0000259" key="3">
    <source>
        <dbReference type="Pfam" id="PF25917"/>
    </source>
</evidence>
<comment type="caution">
    <text evidence="6">The sequence shown here is derived from an EMBL/GenBank/DDBJ whole genome shotgun (WGS) entry which is preliminary data.</text>
</comment>
<dbReference type="GO" id="GO:1990281">
    <property type="term" value="C:efflux pump complex"/>
    <property type="evidence" value="ECO:0007669"/>
    <property type="project" value="TreeGrafter"/>
</dbReference>
<dbReference type="InterPro" id="IPR058624">
    <property type="entry name" value="MdtA-like_HH"/>
</dbReference>
<feature type="domain" description="Multidrug resistance protein MdtA-like barrel-sandwich hybrid" evidence="3">
    <location>
        <begin position="74"/>
        <end position="205"/>
    </location>
</feature>
<dbReference type="Gene3D" id="2.40.30.170">
    <property type="match status" value="1"/>
</dbReference>
<name>A0A923M6Z8_9BURK</name>
<proteinExistence type="inferred from homology"/>
<accession>A0A923M6Z8</accession>